<organism evidence="2 3">
    <name type="scientific">Candidatus Iainarchaeum sp</name>
    <dbReference type="NCBI Taxonomy" id="3101447"/>
    <lineage>
        <taxon>Archaea</taxon>
        <taxon>Candidatus Iainarchaeota</taxon>
        <taxon>Candidatus Iainarchaeia</taxon>
        <taxon>Candidatus Iainarchaeales</taxon>
        <taxon>Candidatus Iainarchaeaceae</taxon>
        <taxon>Candidatus Iainarchaeum</taxon>
    </lineage>
</organism>
<reference evidence="2 3" key="1">
    <citation type="submission" date="2018-06" db="EMBL/GenBank/DDBJ databases">
        <title>Extensive metabolic versatility and redundancy in microbially diverse, dynamic hydrothermal sediments.</title>
        <authorList>
            <person name="Dombrowski N."/>
            <person name="Teske A."/>
            <person name="Baker B.J."/>
        </authorList>
    </citation>
    <scope>NUCLEOTIDE SEQUENCE [LARGE SCALE GENOMIC DNA]</scope>
    <source>
        <strain evidence="2">B9_G13</strain>
    </source>
</reference>
<dbReference type="EMBL" id="QMWO01000022">
    <property type="protein sequence ID" value="RLG70103.1"/>
    <property type="molecule type" value="Genomic_DNA"/>
</dbReference>
<dbReference type="SUPFAM" id="SSF51735">
    <property type="entry name" value="NAD(P)-binding Rossmann-fold domains"/>
    <property type="match status" value="1"/>
</dbReference>
<dbReference type="Proteomes" id="UP000277633">
    <property type="component" value="Unassembled WGS sequence"/>
</dbReference>
<proteinExistence type="predicted"/>
<comment type="caution">
    <text evidence="2">The sequence shown here is derived from an EMBL/GenBank/DDBJ whole genome shotgun (WGS) entry which is preliminary data.</text>
</comment>
<protein>
    <submittedName>
        <fullName evidence="2">NAD(P)-dependent oxidoreductase</fullName>
    </submittedName>
</protein>
<evidence type="ECO:0000259" key="1">
    <source>
        <dbReference type="Pfam" id="PF01370"/>
    </source>
</evidence>
<dbReference type="InterPro" id="IPR050177">
    <property type="entry name" value="Lipid_A_modif_metabolic_enz"/>
</dbReference>
<dbReference type="CDD" id="cd08946">
    <property type="entry name" value="SDR_e"/>
    <property type="match status" value="1"/>
</dbReference>
<sequence>MKHVIIGGSGFIGSALTERLLQQGKEVMVCDLIKPKVPCEFKRVDIKNSEELKSIGFERRDIVYHLASRIYDGKVPKFNKEKYFYEVNVIGTKNVLQAMHEAGCKRLIYFSTDKVYGIPNTTPMKETHLKKPIGPYGRSKLAAENLCEKYRERGFKITIFRLPIVMGPGRPGIFNKVFYLIRKGMPLPLIGNGNSRYHMLSVHDCVDATLVASKNVKNETFNLGSDRPVAQRELLERLIKAAHSNSRIIAVNARMAKLGLRVLEFLHMPLMHEEQYLLADKDCILDISKAKKELNWKPKHDEFTALLEAFEHYRKTCEKCNR</sequence>
<dbReference type="Gene3D" id="3.40.50.720">
    <property type="entry name" value="NAD(P)-binding Rossmann-like Domain"/>
    <property type="match status" value="1"/>
</dbReference>
<accession>A0A497JHG9</accession>
<dbReference type="InterPro" id="IPR036291">
    <property type="entry name" value="NAD(P)-bd_dom_sf"/>
</dbReference>
<dbReference type="PANTHER" id="PTHR43245">
    <property type="entry name" value="BIFUNCTIONAL POLYMYXIN RESISTANCE PROTEIN ARNA"/>
    <property type="match status" value="1"/>
</dbReference>
<feature type="domain" description="NAD-dependent epimerase/dehydratase" evidence="1">
    <location>
        <begin position="4"/>
        <end position="224"/>
    </location>
</feature>
<evidence type="ECO:0000313" key="3">
    <source>
        <dbReference type="Proteomes" id="UP000277633"/>
    </source>
</evidence>
<dbReference type="AlphaFoldDB" id="A0A497JHG9"/>
<dbReference type="Pfam" id="PF01370">
    <property type="entry name" value="Epimerase"/>
    <property type="match status" value="1"/>
</dbReference>
<evidence type="ECO:0000313" key="2">
    <source>
        <dbReference type="EMBL" id="RLG70103.1"/>
    </source>
</evidence>
<name>A0A497JHG9_9ARCH</name>
<dbReference type="InterPro" id="IPR001509">
    <property type="entry name" value="Epimerase_deHydtase"/>
</dbReference>
<gene>
    <name evidence="2" type="ORF">DRO07_00995</name>
</gene>